<feature type="region of interest" description="Disordered" evidence="2">
    <location>
        <begin position="1"/>
        <end position="25"/>
    </location>
</feature>
<name>A0ABD3SNR6_9STRA</name>
<keyword evidence="1" id="KW-0863">Zinc-finger</keyword>
<feature type="compositionally biased region" description="Polar residues" evidence="2">
    <location>
        <begin position="452"/>
        <end position="463"/>
    </location>
</feature>
<dbReference type="InterPro" id="IPR037278">
    <property type="entry name" value="ARFGAP/RecO"/>
</dbReference>
<dbReference type="GO" id="GO:0008270">
    <property type="term" value="F:zinc ion binding"/>
    <property type="evidence" value="ECO:0007669"/>
    <property type="project" value="UniProtKB-KW"/>
</dbReference>
<protein>
    <recommendedName>
        <fullName evidence="3">Arf-GAP domain-containing protein</fullName>
    </recommendedName>
</protein>
<evidence type="ECO:0000256" key="1">
    <source>
        <dbReference type="PROSITE-ProRule" id="PRU00288"/>
    </source>
</evidence>
<dbReference type="PROSITE" id="PS50115">
    <property type="entry name" value="ARFGAP"/>
    <property type="match status" value="1"/>
</dbReference>
<feature type="compositionally biased region" description="Low complexity" evidence="2">
    <location>
        <begin position="188"/>
        <end position="206"/>
    </location>
</feature>
<dbReference type="InterPro" id="IPR044820">
    <property type="entry name" value="AGD14-like"/>
</dbReference>
<feature type="compositionally biased region" description="Basic and acidic residues" evidence="2">
    <location>
        <begin position="529"/>
        <end position="538"/>
    </location>
</feature>
<comment type="caution">
    <text evidence="4">The sequence shown here is derived from an EMBL/GenBank/DDBJ whole genome shotgun (WGS) entry which is preliminary data.</text>
</comment>
<keyword evidence="5" id="KW-1185">Reference proteome</keyword>
<dbReference type="Gene3D" id="1.10.220.150">
    <property type="entry name" value="Arf GTPase activating protein"/>
    <property type="match status" value="1"/>
</dbReference>
<dbReference type="Pfam" id="PF01412">
    <property type="entry name" value="ArfGap"/>
    <property type="match status" value="1"/>
</dbReference>
<accession>A0ABD3SNR6</accession>
<feature type="domain" description="Arf-GAP" evidence="3">
    <location>
        <begin position="30"/>
        <end position="174"/>
    </location>
</feature>
<evidence type="ECO:0000313" key="4">
    <source>
        <dbReference type="EMBL" id="KAL3826239.1"/>
    </source>
</evidence>
<dbReference type="Proteomes" id="UP001530377">
    <property type="component" value="Unassembled WGS sequence"/>
</dbReference>
<feature type="compositionally biased region" description="Gly residues" evidence="2">
    <location>
        <begin position="174"/>
        <end position="187"/>
    </location>
</feature>
<feature type="region of interest" description="Disordered" evidence="2">
    <location>
        <begin position="451"/>
        <end position="538"/>
    </location>
</feature>
<dbReference type="SUPFAM" id="SSF57863">
    <property type="entry name" value="ArfGap/RecO-like zinc finger"/>
    <property type="match status" value="1"/>
</dbReference>
<organism evidence="4 5">
    <name type="scientific">Cyclostephanos tholiformis</name>
    <dbReference type="NCBI Taxonomy" id="382380"/>
    <lineage>
        <taxon>Eukaryota</taxon>
        <taxon>Sar</taxon>
        <taxon>Stramenopiles</taxon>
        <taxon>Ochrophyta</taxon>
        <taxon>Bacillariophyta</taxon>
        <taxon>Coscinodiscophyceae</taxon>
        <taxon>Thalassiosirophycidae</taxon>
        <taxon>Stephanodiscales</taxon>
        <taxon>Stephanodiscaceae</taxon>
        <taxon>Cyclostephanos</taxon>
    </lineage>
</organism>
<dbReference type="AlphaFoldDB" id="A0ABD3SNR6"/>
<keyword evidence="1" id="KW-0862">Zinc</keyword>
<dbReference type="PANTHER" id="PTHR46085">
    <property type="entry name" value="ARFGAP/RECO-RELATED"/>
    <property type="match status" value="1"/>
</dbReference>
<sequence length="538" mass="56397">MLSKPGEARGNSTPSTYRSSRKAISVETPDDIVRRLQRVPSNKACADCSSKMTQCVNLTHGTFVCMVCSGVHREFNHKIKGIGHSSFTSEEASMLNHPSMGNEAVNSRYLAGYKNDNDDDYYSSPYSHRGGGGGGRRSSSHNVGISTRMPTDNHDLQHLRSWIQSKYLDKHWMEGGGDGGGGGGGGTTSSSSSSSSSASAVTTTMSGDGGSKIAPRRSRARSTATMAAIPPAPASVPPPPPPTTTSPEDDPFSAMPIPSSARRENDDDDGLWDALDVVGRTHATSAFDAFDGLSLEPTPTTEMIPSMSCGNNDVGFGGGTAVTSLSGIGITNEQRGPPPPAATYPVGLPNYNVHAAGDSKDGKNDEAAMTMLRETTLLLQMLNPQQLMQVRQLISSMVSSSSSSSSSGNDNHHTETAVVGTSFESHADKSVSQDRQRQINAAFGELVPMQSLLPSTSGPQFSMRQHHTPSGPYPVPSAPAAPAQYLPSESQQDHVAGPTGSTHTSPDATLPLSPPPPVAALASPALPVVEKEGNPFDL</sequence>
<proteinExistence type="predicted"/>
<feature type="region of interest" description="Disordered" evidence="2">
    <location>
        <begin position="173"/>
        <end position="268"/>
    </location>
</feature>
<evidence type="ECO:0000313" key="5">
    <source>
        <dbReference type="Proteomes" id="UP001530377"/>
    </source>
</evidence>
<gene>
    <name evidence="4" type="ORF">ACHAXA_006267</name>
</gene>
<dbReference type="InterPro" id="IPR001164">
    <property type="entry name" value="ArfGAP_dom"/>
</dbReference>
<feature type="region of interest" description="Disordered" evidence="2">
    <location>
        <begin position="399"/>
        <end position="435"/>
    </location>
</feature>
<evidence type="ECO:0000256" key="2">
    <source>
        <dbReference type="SAM" id="MobiDB-lite"/>
    </source>
</evidence>
<evidence type="ECO:0000259" key="3">
    <source>
        <dbReference type="PROSITE" id="PS50115"/>
    </source>
</evidence>
<reference evidence="4 5" key="1">
    <citation type="submission" date="2024-10" db="EMBL/GenBank/DDBJ databases">
        <title>Updated reference genomes for cyclostephanoid diatoms.</title>
        <authorList>
            <person name="Roberts W.R."/>
            <person name="Alverson A.J."/>
        </authorList>
    </citation>
    <scope>NUCLEOTIDE SEQUENCE [LARGE SCALE GENOMIC DNA]</scope>
    <source>
        <strain evidence="4 5">AJA228-03</strain>
    </source>
</reference>
<keyword evidence="1" id="KW-0479">Metal-binding</keyword>
<feature type="compositionally biased region" description="Polar residues" evidence="2">
    <location>
        <begin position="141"/>
        <end position="150"/>
    </location>
</feature>
<dbReference type="PANTHER" id="PTHR46085:SF3">
    <property type="entry name" value="ARF GTPASE ACTIVATING PROTEIN"/>
    <property type="match status" value="1"/>
</dbReference>
<dbReference type="InterPro" id="IPR038508">
    <property type="entry name" value="ArfGAP_dom_sf"/>
</dbReference>
<dbReference type="SMART" id="SM00105">
    <property type="entry name" value="ArfGap"/>
    <property type="match status" value="1"/>
</dbReference>
<feature type="compositionally biased region" description="Pro residues" evidence="2">
    <location>
        <begin position="230"/>
        <end position="244"/>
    </location>
</feature>
<dbReference type="EMBL" id="JALLPB020000025">
    <property type="protein sequence ID" value="KAL3826239.1"/>
    <property type="molecule type" value="Genomic_DNA"/>
</dbReference>
<feature type="compositionally biased region" description="Basic and acidic residues" evidence="2">
    <location>
        <begin position="425"/>
        <end position="435"/>
    </location>
</feature>
<dbReference type="PRINTS" id="PR00405">
    <property type="entry name" value="REVINTRACTNG"/>
</dbReference>
<feature type="compositionally biased region" description="Low complexity" evidence="2">
    <location>
        <begin position="519"/>
        <end position="528"/>
    </location>
</feature>
<feature type="region of interest" description="Disordered" evidence="2">
    <location>
        <begin position="120"/>
        <end position="152"/>
    </location>
</feature>